<evidence type="ECO:0000256" key="7">
    <source>
        <dbReference type="ARBA" id="ARBA00023209"/>
    </source>
</evidence>
<comment type="subcellular location">
    <subcellularLocation>
        <location evidence="13">Cytoplasm</location>
    </subcellularLocation>
</comment>
<feature type="binding site" evidence="13">
    <location>
        <position position="252"/>
    </location>
    <ligand>
        <name>sn-glycerol 3-phosphate</name>
        <dbReference type="ChEBI" id="CHEBI:57597"/>
    </ligand>
</feature>
<feature type="binding site" evidence="13">
    <location>
        <position position="136"/>
    </location>
    <ligand>
        <name>NADPH</name>
        <dbReference type="ChEBI" id="CHEBI:57783"/>
    </ligand>
</feature>
<evidence type="ECO:0000313" key="21">
    <source>
        <dbReference type="Proteomes" id="UP000290909"/>
    </source>
</evidence>
<feature type="binding site" evidence="13">
    <location>
        <position position="251"/>
    </location>
    <ligand>
        <name>sn-glycerol 3-phosphate</name>
        <dbReference type="ChEBI" id="CHEBI:57597"/>
    </ligand>
</feature>
<feature type="binding site" evidence="15">
    <location>
        <position position="101"/>
    </location>
    <ligand>
        <name>substrate</name>
    </ligand>
</feature>
<feature type="binding site" evidence="13">
    <location>
        <position position="278"/>
    </location>
    <ligand>
        <name>NADPH</name>
        <dbReference type="ChEBI" id="CHEBI:57783"/>
    </ligand>
</feature>
<comment type="caution">
    <text evidence="13">Lacks conserved residue(s) required for the propagation of feature annotation.</text>
</comment>
<dbReference type="GO" id="GO:0141153">
    <property type="term" value="F:glycerol-3-phosphate dehydrogenase (NADP+) activity"/>
    <property type="evidence" value="ECO:0007669"/>
    <property type="project" value="RHEA"/>
</dbReference>
<keyword evidence="2 13" id="KW-0444">Lipid biosynthesis</keyword>
<dbReference type="GO" id="GO:0006650">
    <property type="term" value="P:glycerophospholipid metabolic process"/>
    <property type="evidence" value="ECO:0007669"/>
    <property type="project" value="UniProtKB-UniRule"/>
</dbReference>
<dbReference type="InterPro" id="IPR006168">
    <property type="entry name" value="G3P_DH_NAD-dep"/>
</dbReference>
<evidence type="ECO:0000256" key="11">
    <source>
        <dbReference type="ARBA" id="ARBA00069372"/>
    </source>
</evidence>
<dbReference type="UniPathway" id="UPA00940"/>
<proteinExistence type="inferred from homology"/>
<evidence type="ECO:0000256" key="15">
    <source>
        <dbReference type="PIRSR" id="PIRSR000114-2"/>
    </source>
</evidence>
<comment type="similarity">
    <text evidence="1 13 17">Belongs to the NAD-dependent glycerol-3-phosphate dehydrogenase family.</text>
</comment>
<feature type="binding site" evidence="13">
    <location>
        <position position="188"/>
    </location>
    <ligand>
        <name>sn-glycerol 3-phosphate</name>
        <dbReference type="ChEBI" id="CHEBI:57597"/>
    </ligand>
</feature>
<feature type="binding site" evidence="13">
    <location>
        <position position="241"/>
    </location>
    <ligand>
        <name>sn-glycerol 3-phosphate</name>
        <dbReference type="ChEBI" id="CHEBI:57597"/>
    </ligand>
</feature>
<evidence type="ECO:0000256" key="17">
    <source>
        <dbReference type="RuleBase" id="RU000437"/>
    </source>
</evidence>
<dbReference type="GO" id="GO:0141152">
    <property type="term" value="F:glycerol-3-phosphate dehydrogenase (NAD+) activity"/>
    <property type="evidence" value="ECO:0007669"/>
    <property type="project" value="RHEA"/>
</dbReference>
<keyword evidence="13" id="KW-0963">Cytoplasm</keyword>
<feature type="domain" description="Glycerol-3-phosphate dehydrogenase NAD-dependent C-terminal" evidence="19">
    <location>
        <begin position="177"/>
        <end position="317"/>
    </location>
</feature>
<dbReference type="RefSeq" id="WP_035369343.1">
    <property type="nucleotide sequence ID" value="NZ_LR215050.1"/>
</dbReference>
<feature type="binding site" evidence="13">
    <location>
        <position position="132"/>
    </location>
    <ligand>
        <name>sn-glycerol 3-phosphate</name>
        <dbReference type="ChEBI" id="CHEBI:57597"/>
    </ligand>
</feature>
<name>A0A449BJC3_9MOLU</name>
<dbReference type="GO" id="GO:0005975">
    <property type="term" value="P:carbohydrate metabolic process"/>
    <property type="evidence" value="ECO:0007669"/>
    <property type="project" value="InterPro"/>
</dbReference>
<gene>
    <name evidence="13 20" type="primary">gpsA</name>
    <name evidence="20" type="ORF">NCTC10172_00578</name>
</gene>
<dbReference type="FunFam" id="3.40.50.720:FF:000019">
    <property type="entry name" value="Glycerol-3-phosphate dehydrogenase [NAD(P)+]"/>
    <property type="match status" value="1"/>
</dbReference>
<feature type="binding site" evidence="13">
    <location>
        <position position="11"/>
    </location>
    <ligand>
        <name>NADPH</name>
        <dbReference type="ChEBI" id="CHEBI:57783"/>
    </ligand>
</feature>
<evidence type="ECO:0000256" key="9">
    <source>
        <dbReference type="ARBA" id="ARBA00052716"/>
    </source>
</evidence>
<keyword evidence="4 13" id="KW-0560">Oxidoreductase</keyword>
<dbReference type="PRINTS" id="PR00077">
    <property type="entry name" value="GPDHDRGNASE"/>
</dbReference>
<dbReference type="InterPro" id="IPR036291">
    <property type="entry name" value="NAD(P)-bd_dom_sf"/>
</dbReference>
<keyword evidence="13" id="KW-0547">Nucleotide-binding</keyword>
<feature type="binding site" evidence="13">
    <location>
        <position position="134"/>
    </location>
    <ligand>
        <name>sn-glycerol 3-phosphate</name>
        <dbReference type="ChEBI" id="CHEBI:57597"/>
    </ligand>
</feature>
<keyword evidence="5 13" id="KW-0520">NAD</keyword>
<dbReference type="Pfam" id="PF01210">
    <property type="entry name" value="NAD_Gly3P_dh_N"/>
    <property type="match status" value="1"/>
</dbReference>
<dbReference type="NCBIfam" id="NF000942">
    <property type="entry name" value="PRK00094.1-4"/>
    <property type="match status" value="1"/>
</dbReference>
<dbReference type="Pfam" id="PF07479">
    <property type="entry name" value="NAD_Gly3P_dh_C"/>
    <property type="match status" value="1"/>
</dbReference>
<feature type="binding site" evidence="13">
    <location>
        <position position="10"/>
    </location>
    <ligand>
        <name>NADPH</name>
        <dbReference type="ChEBI" id="CHEBI:57783"/>
    </ligand>
</feature>
<keyword evidence="8 13" id="KW-1208">Phospholipid metabolism</keyword>
<feature type="binding site" evidence="13">
    <location>
        <position position="101"/>
    </location>
    <ligand>
        <name>NADPH</name>
        <dbReference type="ChEBI" id="CHEBI:57783"/>
    </ligand>
</feature>
<evidence type="ECO:0000256" key="13">
    <source>
        <dbReference type="HAMAP-Rule" id="MF_00394"/>
    </source>
</evidence>
<evidence type="ECO:0000256" key="8">
    <source>
        <dbReference type="ARBA" id="ARBA00023264"/>
    </source>
</evidence>
<evidence type="ECO:0000313" key="20">
    <source>
        <dbReference type="EMBL" id="VEU82561.1"/>
    </source>
</evidence>
<feature type="binding site" evidence="16">
    <location>
        <position position="252"/>
    </location>
    <ligand>
        <name>NAD(+)</name>
        <dbReference type="ChEBI" id="CHEBI:57540"/>
    </ligand>
</feature>
<feature type="binding site" evidence="16">
    <location>
        <position position="78"/>
    </location>
    <ligand>
        <name>NAD(+)</name>
        <dbReference type="ChEBI" id="CHEBI:57540"/>
    </ligand>
</feature>
<dbReference type="Gene3D" id="3.40.50.720">
    <property type="entry name" value="NAD(P)-binding Rossmann-like Domain"/>
    <property type="match status" value="1"/>
</dbReference>
<evidence type="ECO:0000256" key="16">
    <source>
        <dbReference type="PIRSR" id="PIRSR000114-3"/>
    </source>
</evidence>
<dbReference type="Gene3D" id="1.10.1040.10">
    <property type="entry name" value="N-(1-d-carboxylethyl)-l-norvaline Dehydrogenase, domain 2"/>
    <property type="match status" value="1"/>
</dbReference>
<dbReference type="InterPro" id="IPR013328">
    <property type="entry name" value="6PGD_dom2"/>
</dbReference>
<feature type="binding site" evidence="13">
    <location>
        <position position="252"/>
    </location>
    <ligand>
        <name>NADPH</name>
        <dbReference type="ChEBI" id="CHEBI:57783"/>
    </ligand>
</feature>
<evidence type="ECO:0000256" key="10">
    <source>
        <dbReference type="ARBA" id="ARBA00066687"/>
    </source>
</evidence>
<dbReference type="GO" id="GO:0005829">
    <property type="term" value="C:cytosol"/>
    <property type="evidence" value="ECO:0007669"/>
    <property type="project" value="TreeGrafter"/>
</dbReference>
<dbReference type="PANTHER" id="PTHR11728:SF1">
    <property type="entry name" value="GLYCEROL-3-PHOSPHATE DEHYDROGENASE [NAD(+)] 2, CHLOROPLASTIC"/>
    <property type="match status" value="1"/>
</dbReference>
<keyword evidence="6 13" id="KW-0443">Lipid metabolism</keyword>
<dbReference type="InterPro" id="IPR006109">
    <property type="entry name" value="G3P_DH_NAD-dep_C"/>
</dbReference>
<dbReference type="Proteomes" id="UP000290909">
    <property type="component" value="Chromosome"/>
</dbReference>
<dbReference type="KEGG" id="ahk:NCTC10172_00578"/>
<comment type="function">
    <text evidence="13">Catalyzes the reduction of the glycolytic intermediate dihydroxyacetone phosphate (DHAP) to sn-glycerol 3-phosphate (G3P), the key precursor for phospholipid synthesis.</text>
</comment>
<feature type="binding site" evidence="13">
    <location>
        <position position="253"/>
    </location>
    <ligand>
        <name>sn-glycerol 3-phosphate</name>
        <dbReference type="ChEBI" id="CHEBI:57597"/>
    </ligand>
</feature>
<sequence>MKISIIGGGSWGATLAQVLNDNGHETLVYDINEKTVESLNNGRHPLLEVDIPGLRATTNLDETLQFSDRLVLAVPTKFIRESLKTINQHAFRKMYFINVSKGIEPDTLKRVSEIVNDEISEAFFGAYAALTGPSHAEEVVLRKLTVLTAASQNEAFAKEVQVLFSNQNYLRVYSSNDLIGCEVGGAIKNAIAIVSGIMTGYGLGENARAALITRGILEITRVVVAMGGNKETAFGLTGIGDLIVTASSHNSRNFNAGLRIGQGIPVEQVLNESKMVVEGVRAIQAAKDLTIKTGIELPIIEIAYDVIFNNLSVSDAISGLLTRELKPEMIG</sequence>
<feature type="domain" description="Glycerol-3-phosphate dehydrogenase NAD-dependent N-terminal" evidence="18">
    <location>
        <begin position="2"/>
        <end position="156"/>
    </location>
</feature>
<evidence type="ECO:0000256" key="1">
    <source>
        <dbReference type="ARBA" id="ARBA00011009"/>
    </source>
</evidence>
<feature type="binding site" evidence="13">
    <location>
        <position position="276"/>
    </location>
    <ligand>
        <name>NADPH</name>
        <dbReference type="ChEBI" id="CHEBI:57783"/>
    </ligand>
</feature>
<protein>
    <recommendedName>
        <fullName evidence="11 13">Glycerol-3-phosphate dehydrogenase [NAD(P)+]</fullName>
        <ecNumber evidence="10 13">1.1.1.94</ecNumber>
    </recommendedName>
    <alternativeName>
        <fullName evidence="13">NAD(P)(+)-dependent glycerol-3-phosphate dehydrogenase</fullName>
    </alternativeName>
    <alternativeName>
        <fullName evidence="12 13">NAD(P)H-dependent dihydroxyacetone-phosphate reductase</fullName>
    </alternativeName>
</protein>
<dbReference type="EC" id="1.1.1.94" evidence="10 13"/>
<dbReference type="PANTHER" id="PTHR11728">
    <property type="entry name" value="GLYCEROL-3-PHOSPHATE DEHYDROGENASE"/>
    <property type="match status" value="1"/>
</dbReference>
<dbReference type="SUPFAM" id="SSF51735">
    <property type="entry name" value="NAD(P)-binding Rossmann-fold domains"/>
    <property type="match status" value="1"/>
</dbReference>
<dbReference type="InterPro" id="IPR008927">
    <property type="entry name" value="6-PGluconate_DH-like_C_sf"/>
</dbReference>
<evidence type="ECO:0000256" key="12">
    <source>
        <dbReference type="ARBA" id="ARBA00080511"/>
    </source>
</evidence>
<evidence type="ECO:0000256" key="14">
    <source>
        <dbReference type="PIRSR" id="PIRSR000114-1"/>
    </source>
</evidence>
<dbReference type="STRING" id="1408416.GCA_000702765_00906"/>
<evidence type="ECO:0000256" key="3">
    <source>
        <dbReference type="ARBA" id="ARBA00022857"/>
    </source>
</evidence>
<dbReference type="GO" id="GO:0046168">
    <property type="term" value="P:glycerol-3-phosphate catabolic process"/>
    <property type="evidence" value="ECO:0007669"/>
    <property type="project" value="InterPro"/>
</dbReference>
<evidence type="ECO:0000256" key="5">
    <source>
        <dbReference type="ARBA" id="ARBA00023027"/>
    </source>
</evidence>
<keyword evidence="7 13" id="KW-0594">Phospholipid biosynthesis</keyword>
<dbReference type="FunFam" id="1.10.1040.10:FF:000001">
    <property type="entry name" value="Glycerol-3-phosphate dehydrogenase [NAD(P)+]"/>
    <property type="match status" value="1"/>
</dbReference>
<dbReference type="HAMAP" id="MF_00394">
    <property type="entry name" value="NAD_Glyc3P_dehydrog"/>
    <property type="match status" value="1"/>
</dbReference>
<dbReference type="AlphaFoldDB" id="A0A449BJC3"/>
<comment type="catalytic activity">
    <reaction evidence="13">
        <text>sn-glycerol 3-phosphate + NAD(+) = dihydroxyacetone phosphate + NADH + H(+)</text>
        <dbReference type="Rhea" id="RHEA:11092"/>
        <dbReference type="ChEBI" id="CHEBI:15378"/>
        <dbReference type="ChEBI" id="CHEBI:57540"/>
        <dbReference type="ChEBI" id="CHEBI:57597"/>
        <dbReference type="ChEBI" id="CHEBI:57642"/>
        <dbReference type="ChEBI" id="CHEBI:57945"/>
        <dbReference type="EC" id="1.1.1.94"/>
    </reaction>
</comment>
<feature type="binding site" evidence="15">
    <location>
        <begin position="252"/>
        <end position="253"/>
    </location>
    <ligand>
        <name>substrate</name>
    </ligand>
</feature>
<dbReference type="GO" id="GO:0008654">
    <property type="term" value="P:phospholipid biosynthetic process"/>
    <property type="evidence" value="ECO:0007669"/>
    <property type="project" value="UniProtKB-KW"/>
</dbReference>
<keyword evidence="3 13" id="KW-0521">NADP</keyword>
<reference evidence="20 21" key="1">
    <citation type="submission" date="2019-01" db="EMBL/GenBank/DDBJ databases">
        <authorList>
            <consortium name="Pathogen Informatics"/>
        </authorList>
    </citation>
    <scope>NUCLEOTIDE SEQUENCE [LARGE SCALE GENOMIC DNA]</scope>
    <source>
        <strain evidence="20 21">NCTC10172</strain>
    </source>
</reference>
<dbReference type="GO" id="GO:0046167">
    <property type="term" value="P:glycerol-3-phosphate biosynthetic process"/>
    <property type="evidence" value="ECO:0007669"/>
    <property type="project" value="UniProtKB-UniRule"/>
</dbReference>
<evidence type="ECO:0000256" key="6">
    <source>
        <dbReference type="ARBA" id="ARBA00023098"/>
    </source>
</evidence>
<feature type="binding site" evidence="13">
    <location>
        <position position="101"/>
    </location>
    <ligand>
        <name>sn-glycerol 3-phosphate</name>
        <dbReference type="ChEBI" id="CHEBI:57597"/>
    </ligand>
</feature>
<dbReference type="PIRSF" id="PIRSF000114">
    <property type="entry name" value="Glycerol-3-P_dh"/>
    <property type="match status" value="1"/>
</dbReference>
<evidence type="ECO:0000259" key="19">
    <source>
        <dbReference type="Pfam" id="PF07479"/>
    </source>
</evidence>
<dbReference type="SUPFAM" id="SSF48179">
    <property type="entry name" value="6-phosphogluconate dehydrogenase C-terminal domain-like"/>
    <property type="match status" value="1"/>
</dbReference>
<feature type="binding site" evidence="16">
    <location>
        <position position="136"/>
    </location>
    <ligand>
        <name>NAD(+)</name>
        <dbReference type="ChEBI" id="CHEBI:57540"/>
    </ligand>
</feature>
<dbReference type="EMBL" id="LR215050">
    <property type="protein sequence ID" value="VEU82561.1"/>
    <property type="molecule type" value="Genomic_DNA"/>
</dbReference>
<evidence type="ECO:0000259" key="18">
    <source>
        <dbReference type="Pfam" id="PF01210"/>
    </source>
</evidence>
<feature type="active site" description="Proton acceptor" evidence="13 14">
    <location>
        <position position="188"/>
    </location>
</feature>
<comment type="pathway">
    <text evidence="13">Membrane lipid metabolism; glycerophospholipid metabolism.</text>
</comment>
<dbReference type="InterPro" id="IPR011128">
    <property type="entry name" value="G3P_DH_NAD-dep_N"/>
</dbReference>
<evidence type="ECO:0000256" key="4">
    <source>
        <dbReference type="ARBA" id="ARBA00023002"/>
    </source>
</evidence>
<organism evidence="20 21">
    <name type="scientific">Acholeplasma hippikon</name>
    <dbReference type="NCBI Taxonomy" id="264636"/>
    <lineage>
        <taxon>Bacteria</taxon>
        <taxon>Bacillati</taxon>
        <taxon>Mycoplasmatota</taxon>
        <taxon>Mollicutes</taxon>
        <taxon>Acholeplasmatales</taxon>
        <taxon>Acholeplasmataceae</taxon>
        <taxon>Acholeplasma</taxon>
    </lineage>
</organism>
<dbReference type="NCBIfam" id="NF000940">
    <property type="entry name" value="PRK00094.1-2"/>
    <property type="match status" value="1"/>
</dbReference>
<accession>A0A449BJC3</accession>
<feature type="binding site" evidence="16">
    <location>
        <begin position="7"/>
        <end position="12"/>
    </location>
    <ligand>
        <name>NAD(+)</name>
        <dbReference type="ChEBI" id="CHEBI:57540"/>
    </ligand>
</feature>
<evidence type="ECO:0000256" key="2">
    <source>
        <dbReference type="ARBA" id="ARBA00022516"/>
    </source>
</evidence>
<dbReference type="GO" id="GO:0051287">
    <property type="term" value="F:NAD binding"/>
    <property type="evidence" value="ECO:0007669"/>
    <property type="project" value="InterPro"/>
</dbReference>
<comment type="catalytic activity">
    <reaction evidence="9">
        <text>sn-glycerol 3-phosphate + NADP(+) = dihydroxyacetone phosphate + NADPH + H(+)</text>
        <dbReference type="Rhea" id="RHEA:11096"/>
        <dbReference type="ChEBI" id="CHEBI:15378"/>
        <dbReference type="ChEBI" id="CHEBI:57597"/>
        <dbReference type="ChEBI" id="CHEBI:57642"/>
        <dbReference type="ChEBI" id="CHEBI:57783"/>
        <dbReference type="ChEBI" id="CHEBI:58349"/>
        <dbReference type="EC" id="1.1.1.94"/>
    </reaction>
    <physiologicalReaction direction="right-to-left" evidence="9">
        <dbReference type="Rhea" id="RHEA:11098"/>
    </physiologicalReaction>
</comment>
<keyword evidence="21" id="KW-1185">Reference proteome</keyword>